<proteinExistence type="predicted"/>
<accession>A0A0H4T6U1</accession>
<dbReference type="EMBL" id="KT007000">
    <property type="protein sequence ID" value="AKQ02420.1"/>
    <property type="molecule type" value="Genomic_DNA"/>
</dbReference>
<protein>
    <recommendedName>
        <fullName evidence="2">RelA/SpoT domain-containing protein</fullName>
    </recommendedName>
</protein>
<reference evidence="1" key="1">
    <citation type="journal article" date="2015" name="ISME J.">
        <title>Aquifer environment selects for microbial species cohorts in sediment and groundwater.</title>
        <authorList>
            <person name="Hug L.A."/>
            <person name="Thomas B.C."/>
            <person name="Brown C.T."/>
            <person name="Frischkorn K.R."/>
            <person name="Williams K.H."/>
            <person name="Tringe S.G."/>
            <person name="Banfield J.F."/>
        </authorList>
    </citation>
    <scope>NUCLEOTIDE SEQUENCE</scope>
</reference>
<dbReference type="InterPro" id="IPR043519">
    <property type="entry name" value="NT_sf"/>
</dbReference>
<evidence type="ECO:0000313" key="1">
    <source>
        <dbReference type="EMBL" id="AKQ02420.1"/>
    </source>
</evidence>
<name>A0A0H4T6U1_9BACT</name>
<sequence length="300" mass="35392">MKEPLDGCNLAQVVISSVRLPIPPRAQDVTDRKSMNDFEKWIMGFSTTMKDVDQRSVERLFGAYRKIPKELRNRQKLFQVLEKENPHIFSTTIAAPKSINLDEQNMNKRKILDEGKGDWQWLRKMIPVSLKNGLIGEITYNTRQLFPTKDYKHSSRIKDLKGLRENVEINNDWGRTDLFGLRIVPKRACFFPDMVGKFEKEFGNDIVFKLNFFSNREKKVTRIRKIPDYYCAINYYFPIRPFFMEVQVRTPGIDLWSCLAHDTIYKNKIKVSPLMKRHIIRFGEMCNIVDFFEITSCEKT</sequence>
<dbReference type="SUPFAM" id="SSF81301">
    <property type="entry name" value="Nucleotidyltransferase"/>
    <property type="match status" value="1"/>
</dbReference>
<organism evidence="1">
    <name type="scientific">uncultured Parcubacteria bacterium Rifle_16ft_4_minimus_37647</name>
    <dbReference type="NCBI Taxonomy" id="1665140"/>
    <lineage>
        <taxon>Bacteria</taxon>
        <taxon>Candidatus Parcubacteria</taxon>
        <taxon>environmental samples</taxon>
    </lineage>
</organism>
<evidence type="ECO:0008006" key="2">
    <source>
        <dbReference type="Google" id="ProtNLM"/>
    </source>
</evidence>
<dbReference type="AlphaFoldDB" id="A0A0H4T6U1"/>